<evidence type="ECO:0000259" key="2">
    <source>
        <dbReference type="Pfam" id="PF00535"/>
    </source>
</evidence>
<dbReference type="GO" id="GO:0016740">
    <property type="term" value="F:transferase activity"/>
    <property type="evidence" value="ECO:0007669"/>
    <property type="project" value="UniProtKB-KW"/>
</dbReference>
<evidence type="ECO:0000313" key="3">
    <source>
        <dbReference type="EMBL" id="SHJ52944.1"/>
    </source>
</evidence>
<proteinExistence type="inferred from homology"/>
<protein>
    <submittedName>
        <fullName evidence="3">Glycosyltransferase involved in cell wall bisynthesis</fullName>
    </submittedName>
</protein>
<name>A0A1M6K1X7_9FLAO</name>
<sequence>MIKLSGVIITFNEERKIEACLASLKNVVDEIIVVDSFSTDRTEEICLSYGATFIKQEFLGYKDQKNFAVAQATYDHIISLDGDEALSPELQESILALKSNWTKDGYYMNRFNNYCGQWINHSDWYPDKKLRAFIRGKGEWTGNRIHEKFKLYNNKASGKLKGDILHWNYPTYSAHNLQIEKFSSISARSYYELGKKATLWNILFNPTWAFFKAYFLRLGFLDGVNGFIICAQTANLTFLKYIKLREIIKSENQKP</sequence>
<organism evidence="3 4">
    <name type="scientific">Aquimarina spongiae</name>
    <dbReference type="NCBI Taxonomy" id="570521"/>
    <lineage>
        <taxon>Bacteria</taxon>
        <taxon>Pseudomonadati</taxon>
        <taxon>Bacteroidota</taxon>
        <taxon>Flavobacteriia</taxon>
        <taxon>Flavobacteriales</taxon>
        <taxon>Flavobacteriaceae</taxon>
        <taxon>Aquimarina</taxon>
    </lineage>
</organism>
<gene>
    <name evidence="3" type="ORF">SAMN04488508_11033</name>
</gene>
<dbReference type="SUPFAM" id="SSF53448">
    <property type="entry name" value="Nucleotide-diphospho-sugar transferases"/>
    <property type="match status" value="1"/>
</dbReference>
<dbReference type="PANTHER" id="PTHR43630:SF2">
    <property type="entry name" value="GLYCOSYLTRANSFERASE"/>
    <property type="match status" value="1"/>
</dbReference>
<accession>A0A1M6K1X7</accession>
<reference evidence="4" key="1">
    <citation type="submission" date="2016-11" db="EMBL/GenBank/DDBJ databases">
        <authorList>
            <person name="Varghese N."/>
            <person name="Submissions S."/>
        </authorList>
    </citation>
    <scope>NUCLEOTIDE SEQUENCE [LARGE SCALE GENOMIC DNA]</scope>
    <source>
        <strain evidence="4">DSM 22623</strain>
    </source>
</reference>
<dbReference type="RefSeq" id="WP_073320391.1">
    <property type="nucleotide sequence ID" value="NZ_FQYP01000010.1"/>
</dbReference>
<dbReference type="CDD" id="cd02511">
    <property type="entry name" value="Beta4Glucosyltransferase"/>
    <property type="match status" value="1"/>
</dbReference>
<feature type="domain" description="Glycosyltransferase 2-like" evidence="2">
    <location>
        <begin position="7"/>
        <end position="124"/>
    </location>
</feature>
<dbReference type="EMBL" id="FQYP01000010">
    <property type="protein sequence ID" value="SHJ52944.1"/>
    <property type="molecule type" value="Genomic_DNA"/>
</dbReference>
<evidence type="ECO:0000313" key="4">
    <source>
        <dbReference type="Proteomes" id="UP000184432"/>
    </source>
</evidence>
<dbReference type="PANTHER" id="PTHR43630">
    <property type="entry name" value="POLY-BETA-1,6-N-ACETYL-D-GLUCOSAMINE SYNTHASE"/>
    <property type="match status" value="1"/>
</dbReference>
<evidence type="ECO:0000256" key="1">
    <source>
        <dbReference type="ARBA" id="ARBA00038494"/>
    </source>
</evidence>
<keyword evidence="4" id="KW-1185">Reference proteome</keyword>
<dbReference type="Gene3D" id="3.90.550.10">
    <property type="entry name" value="Spore Coat Polysaccharide Biosynthesis Protein SpsA, Chain A"/>
    <property type="match status" value="1"/>
</dbReference>
<keyword evidence="3" id="KW-0808">Transferase</keyword>
<dbReference type="InterPro" id="IPR029044">
    <property type="entry name" value="Nucleotide-diphossugar_trans"/>
</dbReference>
<dbReference type="AlphaFoldDB" id="A0A1M6K1X7"/>
<dbReference type="OrthoDB" id="9815923at2"/>
<dbReference type="Pfam" id="PF00535">
    <property type="entry name" value="Glycos_transf_2"/>
    <property type="match status" value="1"/>
</dbReference>
<dbReference type="Proteomes" id="UP000184432">
    <property type="component" value="Unassembled WGS sequence"/>
</dbReference>
<dbReference type="InterPro" id="IPR001173">
    <property type="entry name" value="Glyco_trans_2-like"/>
</dbReference>
<dbReference type="STRING" id="570521.SAMN04488508_11033"/>
<comment type="similarity">
    <text evidence="1">Belongs to the glycosyltransferase 2 family. WaaE/KdtX subfamily.</text>
</comment>